<comment type="similarity">
    <text evidence="2">Belongs to the polysaccharide synthase family.</text>
</comment>
<gene>
    <name evidence="8" type="ORF">PSQ90_04365</name>
</gene>
<feature type="transmembrane region" description="Helical" evidence="7">
    <location>
        <begin position="82"/>
        <end position="109"/>
    </location>
</feature>
<keyword evidence="5 7" id="KW-1133">Transmembrane helix</keyword>
<organism evidence="8 9">
    <name type="scientific">Devosia rhodophyticola</name>
    <dbReference type="NCBI Taxonomy" id="3026423"/>
    <lineage>
        <taxon>Bacteria</taxon>
        <taxon>Pseudomonadati</taxon>
        <taxon>Pseudomonadota</taxon>
        <taxon>Alphaproteobacteria</taxon>
        <taxon>Hyphomicrobiales</taxon>
        <taxon>Devosiaceae</taxon>
        <taxon>Devosia</taxon>
    </lineage>
</organism>
<feature type="transmembrane region" description="Helical" evidence="7">
    <location>
        <begin position="370"/>
        <end position="392"/>
    </location>
</feature>
<keyword evidence="3" id="KW-1003">Cell membrane</keyword>
<feature type="transmembrane region" description="Helical" evidence="7">
    <location>
        <begin position="259"/>
        <end position="282"/>
    </location>
</feature>
<evidence type="ECO:0000313" key="9">
    <source>
        <dbReference type="Proteomes" id="UP001222118"/>
    </source>
</evidence>
<feature type="transmembrane region" description="Helical" evidence="7">
    <location>
        <begin position="398"/>
        <end position="420"/>
    </location>
</feature>
<feature type="transmembrane region" description="Helical" evidence="7">
    <location>
        <begin position="51"/>
        <end position="70"/>
    </location>
</feature>
<keyword evidence="9" id="KW-1185">Reference proteome</keyword>
<evidence type="ECO:0000256" key="5">
    <source>
        <dbReference type="ARBA" id="ARBA00022989"/>
    </source>
</evidence>
<comment type="subcellular location">
    <subcellularLocation>
        <location evidence="1">Cell membrane</location>
        <topology evidence="1">Multi-pass membrane protein</topology>
    </subcellularLocation>
</comment>
<dbReference type="Pfam" id="PF13440">
    <property type="entry name" value="Polysacc_synt_3"/>
    <property type="match status" value="1"/>
</dbReference>
<feature type="transmembrane region" description="Helical" evidence="7">
    <location>
        <begin position="339"/>
        <end position="363"/>
    </location>
</feature>
<evidence type="ECO:0000313" key="8">
    <source>
        <dbReference type="EMBL" id="WDR06698.1"/>
    </source>
</evidence>
<keyword evidence="4 7" id="KW-0812">Transmembrane</keyword>
<dbReference type="PANTHER" id="PTHR30250:SF10">
    <property type="entry name" value="LIPOPOLYSACCHARIDE BIOSYNTHESIS PROTEIN WZXC"/>
    <property type="match status" value="1"/>
</dbReference>
<feature type="transmembrane region" description="Helical" evidence="7">
    <location>
        <begin position="121"/>
        <end position="142"/>
    </location>
</feature>
<reference evidence="8 9" key="1">
    <citation type="submission" date="2023-02" db="EMBL/GenBank/DDBJ databases">
        <title>Devosia chondri sp. nov., isolated from the phycosphere of marine algae.</title>
        <authorList>
            <person name="Kim J.M."/>
            <person name="Lee J.K."/>
            <person name="Choi B.J."/>
            <person name="Bayburt H."/>
            <person name="Jeon C.O."/>
        </authorList>
    </citation>
    <scope>NUCLEOTIDE SEQUENCE [LARGE SCALE GENOMIC DNA]</scope>
    <source>
        <strain evidence="8 9">G2-5</strain>
    </source>
</reference>
<dbReference type="InterPro" id="IPR050833">
    <property type="entry name" value="Poly_Biosynth_Transport"/>
</dbReference>
<name>A0ABY7YZ81_9HYPH</name>
<keyword evidence="6 7" id="KW-0472">Membrane</keyword>
<accession>A0ABY7YZ81</accession>
<evidence type="ECO:0000256" key="3">
    <source>
        <dbReference type="ARBA" id="ARBA00022475"/>
    </source>
</evidence>
<feature type="transmembrane region" description="Helical" evidence="7">
    <location>
        <begin position="229"/>
        <end position="253"/>
    </location>
</feature>
<feature type="transmembrane region" description="Helical" evidence="7">
    <location>
        <begin position="23"/>
        <end position="44"/>
    </location>
</feature>
<feature type="transmembrane region" description="Helical" evidence="7">
    <location>
        <begin position="303"/>
        <end position="324"/>
    </location>
</feature>
<evidence type="ECO:0000256" key="6">
    <source>
        <dbReference type="ARBA" id="ARBA00023136"/>
    </source>
</evidence>
<evidence type="ECO:0000256" key="2">
    <source>
        <dbReference type="ARBA" id="ARBA00007430"/>
    </source>
</evidence>
<dbReference type="RefSeq" id="WP_282212211.1">
    <property type="nucleotide sequence ID" value="NZ_CP118247.1"/>
</dbReference>
<dbReference type="PANTHER" id="PTHR30250">
    <property type="entry name" value="PST FAMILY PREDICTED COLANIC ACID TRANSPORTER"/>
    <property type="match status" value="1"/>
</dbReference>
<dbReference type="EMBL" id="CP118247">
    <property type="protein sequence ID" value="WDR06698.1"/>
    <property type="molecule type" value="Genomic_DNA"/>
</dbReference>
<evidence type="ECO:0000256" key="1">
    <source>
        <dbReference type="ARBA" id="ARBA00004651"/>
    </source>
</evidence>
<dbReference type="Proteomes" id="UP001222118">
    <property type="component" value="Chromosome"/>
</dbReference>
<evidence type="ECO:0000256" key="7">
    <source>
        <dbReference type="SAM" id="Phobius"/>
    </source>
</evidence>
<sequence length="424" mass="47356">MNIIDKFNSLKRSENTALFSQSMLIQLSGYAISLALTPLAIAFYTPAQFGMFAVVIFVANLFGTFGGFKLEWAVINEHSNNIVNLLLNFCASLLLFWGFAILIGAWLLPEKVFAAFNIDRNAIFFAAPIALVTGLGIFWQAFGIRLRRYQDVYLARNTVMVSRQLVQIGLGLFWPSITALLLAEVVSRAAGIQILLTRLQTRLRFLAPKQFVRFFGPIVPQRYGHYAKVALPSSLATFIMTSSLAVLIVPLYGVEVAGAYWLVQRIFGIPVALIGNVAADLFQGQIARRADKHQIVSHMRQMTVLLGGFALLIMPTGALAFWFLTQRFYDGKWALSGELALYFIPAVCIQFVTSPLSRVLIVLKKMNYKYVFDAILFSGLLIWGVTTVLGYLSFTQSIGLLVSVQTLAYLAYMWICFYLVRNAI</sequence>
<proteinExistence type="inferred from homology"/>
<evidence type="ECO:0000256" key="4">
    <source>
        <dbReference type="ARBA" id="ARBA00022692"/>
    </source>
</evidence>
<protein>
    <submittedName>
        <fullName evidence="8">Oligosaccharide flippase family protein</fullName>
    </submittedName>
</protein>